<organism evidence="3">
    <name type="scientific">Ixodes ricinus</name>
    <name type="common">Common tick</name>
    <name type="synonym">Acarus ricinus</name>
    <dbReference type="NCBI Taxonomy" id="34613"/>
    <lineage>
        <taxon>Eukaryota</taxon>
        <taxon>Metazoa</taxon>
        <taxon>Ecdysozoa</taxon>
        <taxon>Arthropoda</taxon>
        <taxon>Chelicerata</taxon>
        <taxon>Arachnida</taxon>
        <taxon>Acari</taxon>
        <taxon>Parasitiformes</taxon>
        <taxon>Ixodida</taxon>
        <taxon>Ixodoidea</taxon>
        <taxon>Ixodidae</taxon>
        <taxon>Ixodinae</taxon>
        <taxon>Ixodes</taxon>
    </lineage>
</organism>
<accession>A0A6B0UD84</accession>
<protein>
    <submittedName>
        <fullName evidence="3">Putative secreted protein</fullName>
    </submittedName>
</protein>
<feature type="signal peptide" evidence="2">
    <location>
        <begin position="1"/>
        <end position="20"/>
    </location>
</feature>
<dbReference type="EMBL" id="GIFC01006778">
    <property type="protein sequence ID" value="MXU88861.1"/>
    <property type="molecule type" value="Transcribed_RNA"/>
</dbReference>
<dbReference type="AlphaFoldDB" id="A0A6B0UD84"/>
<reference evidence="3" key="1">
    <citation type="submission" date="2019-12" db="EMBL/GenBank/DDBJ databases">
        <title>An insight into the sialome of adult female Ixodes ricinus ticks feeding for 6 days.</title>
        <authorList>
            <person name="Perner J."/>
            <person name="Ribeiro J.M.C."/>
        </authorList>
    </citation>
    <scope>NUCLEOTIDE SEQUENCE</scope>
    <source>
        <strain evidence="3">Semi-engorged</strain>
        <tissue evidence="3">Salivary glands</tissue>
    </source>
</reference>
<feature type="compositionally biased region" description="Basic and acidic residues" evidence="1">
    <location>
        <begin position="89"/>
        <end position="104"/>
    </location>
</feature>
<evidence type="ECO:0000256" key="1">
    <source>
        <dbReference type="SAM" id="MobiDB-lite"/>
    </source>
</evidence>
<name>A0A6B0UD84_IXORI</name>
<feature type="chain" id="PRO_5025675408" evidence="2">
    <location>
        <begin position="21"/>
        <end position="104"/>
    </location>
</feature>
<feature type="region of interest" description="Disordered" evidence="1">
    <location>
        <begin position="85"/>
        <end position="104"/>
    </location>
</feature>
<evidence type="ECO:0000256" key="2">
    <source>
        <dbReference type="SAM" id="SignalP"/>
    </source>
</evidence>
<sequence length="104" mass="11196">MRKLANFVLCLVYSFHRACSRHRCICPGSSSCGETGCSPGGAAVHRIASTCPDSCLEAGPHQSRACRTTATRPLAPRLRGPCLPFRGSKGREHSSCQHAAYLEH</sequence>
<proteinExistence type="predicted"/>
<evidence type="ECO:0000313" key="3">
    <source>
        <dbReference type="EMBL" id="MXU88861.1"/>
    </source>
</evidence>
<keyword evidence="2" id="KW-0732">Signal</keyword>